<evidence type="ECO:0000313" key="2">
    <source>
        <dbReference type="Proteomes" id="UP001164305"/>
    </source>
</evidence>
<keyword evidence="2" id="KW-1185">Reference proteome</keyword>
<dbReference type="Proteomes" id="UP001164305">
    <property type="component" value="Chromosome"/>
</dbReference>
<dbReference type="RefSeq" id="WP_263593117.1">
    <property type="nucleotide sequence ID" value="NZ_CP107020.1"/>
</dbReference>
<sequence length="63" mass="6643">MRSDALSEVFPPFGLMLHLGELTMRPLSVGGSSRASVGATRRCAPSAVAFVDGEWDQPRAVGP</sequence>
<gene>
    <name evidence="1" type="ORF">BRM3_09655</name>
</gene>
<proteinExistence type="predicted"/>
<evidence type="ECO:0000313" key="1">
    <source>
        <dbReference type="EMBL" id="UYG15903.1"/>
    </source>
</evidence>
<dbReference type="EMBL" id="CP107020">
    <property type="protein sequence ID" value="UYG15903.1"/>
    <property type="molecule type" value="Genomic_DNA"/>
</dbReference>
<protein>
    <submittedName>
        <fullName evidence="1">Uncharacterized protein</fullName>
    </submittedName>
</protein>
<name>A0ABY6FY91_9MICO</name>
<reference evidence="1" key="1">
    <citation type="submission" date="2022-10" db="EMBL/GenBank/DDBJ databases">
        <title>Whole-Genome Sequencing of Brachybacterium huguangmaarense BRM-3, Isolated from Betula schmidtii.</title>
        <authorList>
            <person name="Haam D."/>
        </authorList>
    </citation>
    <scope>NUCLEOTIDE SEQUENCE</scope>
    <source>
        <strain evidence="1">BRM-3</strain>
    </source>
</reference>
<organism evidence="1 2">
    <name type="scientific">Brachybacterium huguangmaarense</name>
    <dbReference type="NCBI Taxonomy" id="1652028"/>
    <lineage>
        <taxon>Bacteria</taxon>
        <taxon>Bacillati</taxon>
        <taxon>Actinomycetota</taxon>
        <taxon>Actinomycetes</taxon>
        <taxon>Micrococcales</taxon>
        <taxon>Dermabacteraceae</taxon>
        <taxon>Brachybacterium</taxon>
    </lineage>
</organism>
<accession>A0ABY6FY91</accession>